<gene>
    <name evidence="2" type="ORF">LIER_28892</name>
</gene>
<keyword evidence="3" id="KW-1185">Reference proteome</keyword>
<name>A0AAV3RJ48_LITER</name>
<evidence type="ECO:0000313" key="3">
    <source>
        <dbReference type="Proteomes" id="UP001454036"/>
    </source>
</evidence>
<dbReference type="Proteomes" id="UP001454036">
    <property type="component" value="Unassembled WGS sequence"/>
</dbReference>
<evidence type="ECO:0000256" key="1">
    <source>
        <dbReference type="SAM" id="MobiDB-lite"/>
    </source>
</evidence>
<protein>
    <submittedName>
        <fullName evidence="2">Uncharacterized protein</fullName>
    </submittedName>
</protein>
<proteinExistence type="predicted"/>
<feature type="compositionally biased region" description="Polar residues" evidence="1">
    <location>
        <begin position="1"/>
        <end position="12"/>
    </location>
</feature>
<feature type="region of interest" description="Disordered" evidence="1">
    <location>
        <begin position="1"/>
        <end position="27"/>
    </location>
</feature>
<dbReference type="AlphaFoldDB" id="A0AAV3RJ48"/>
<comment type="caution">
    <text evidence="2">The sequence shown here is derived from an EMBL/GenBank/DDBJ whole genome shotgun (WGS) entry which is preliminary data.</text>
</comment>
<reference evidence="2 3" key="1">
    <citation type="submission" date="2024-01" db="EMBL/GenBank/DDBJ databases">
        <title>The complete chloroplast genome sequence of Lithospermum erythrorhizon: insights into the phylogenetic relationship among Boraginaceae species and the maternal lineages of purple gromwells.</title>
        <authorList>
            <person name="Okada T."/>
            <person name="Watanabe K."/>
        </authorList>
    </citation>
    <scope>NUCLEOTIDE SEQUENCE [LARGE SCALE GENOMIC DNA]</scope>
</reference>
<dbReference type="EMBL" id="BAABME010009777">
    <property type="protein sequence ID" value="GAA0175781.1"/>
    <property type="molecule type" value="Genomic_DNA"/>
</dbReference>
<organism evidence="2 3">
    <name type="scientific">Lithospermum erythrorhizon</name>
    <name type="common">Purple gromwell</name>
    <name type="synonym">Lithospermum officinale var. erythrorhizon</name>
    <dbReference type="NCBI Taxonomy" id="34254"/>
    <lineage>
        <taxon>Eukaryota</taxon>
        <taxon>Viridiplantae</taxon>
        <taxon>Streptophyta</taxon>
        <taxon>Embryophyta</taxon>
        <taxon>Tracheophyta</taxon>
        <taxon>Spermatophyta</taxon>
        <taxon>Magnoliopsida</taxon>
        <taxon>eudicotyledons</taxon>
        <taxon>Gunneridae</taxon>
        <taxon>Pentapetalae</taxon>
        <taxon>asterids</taxon>
        <taxon>lamiids</taxon>
        <taxon>Boraginales</taxon>
        <taxon>Boraginaceae</taxon>
        <taxon>Boraginoideae</taxon>
        <taxon>Lithospermeae</taxon>
        <taxon>Lithospermum</taxon>
    </lineage>
</organism>
<sequence>MASCNSASTPVDTKSKLSSSSGSPYEDPSLFRSLAGALQYLTFTTRYFLCCSADMPSYAYSDNKSYIRVLHVPSKYQMVDIFRKGLPQILFTDFRDSLSVRPPPATSAGVY</sequence>
<accession>A0AAV3RJ48</accession>
<evidence type="ECO:0000313" key="2">
    <source>
        <dbReference type="EMBL" id="GAA0175781.1"/>
    </source>
</evidence>